<dbReference type="AlphaFoldDB" id="A0AAX6IPI4"/>
<evidence type="ECO:0000313" key="2">
    <source>
        <dbReference type="Proteomes" id="UP001140949"/>
    </source>
</evidence>
<accession>A0AAX6IPI4</accession>
<protein>
    <submittedName>
        <fullName evidence="1">Basic proline-rich protein-like</fullName>
    </submittedName>
</protein>
<reference evidence="1" key="2">
    <citation type="submission" date="2023-04" db="EMBL/GenBank/DDBJ databases">
        <authorList>
            <person name="Bruccoleri R.E."/>
            <person name="Oakeley E.J."/>
            <person name="Faust A.-M."/>
            <person name="Dessus-Babus S."/>
            <person name="Altorfer M."/>
            <person name="Burckhardt D."/>
            <person name="Oertli M."/>
            <person name="Naumann U."/>
            <person name="Petersen F."/>
            <person name="Wong J."/>
        </authorList>
    </citation>
    <scope>NUCLEOTIDE SEQUENCE</scope>
    <source>
        <strain evidence="1">GSM-AAB239-AS_SAM_17_03QT</strain>
        <tissue evidence="1">Leaf</tissue>
    </source>
</reference>
<reference evidence="1" key="1">
    <citation type="journal article" date="2023" name="GigaByte">
        <title>Genome assembly of the bearded iris, Iris pallida Lam.</title>
        <authorList>
            <person name="Bruccoleri R.E."/>
            <person name="Oakeley E.J."/>
            <person name="Faust A.M.E."/>
            <person name="Altorfer M."/>
            <person name="Dessus-Babus S."/>
            <person name="Burckhardt D."/>
            <person name="Oertli M."/>
            <person name="Naumann U."/>
            <person name="Petersen F."/>
            <person name="Wong J."/>
        </authorList>
    </citation>
    <scope>NUCLEOTIDE SEQUENCE</scope>
    <source>
        <strain evidence="1">GSM-AAB239-AS_SAM_17_03QT</strain>
    </source>
</reference>
<gene>
    <name evidence="1" type="ORF">M6B38_100875</name>
</gene>
<dbReference type="Proteomes" id="UP001140949">
    <property type="component" value="Unassembled WGS sequence"/>
</dbReference>
<organism evidence="1 2">
    <name type="scientific">Iris pallida</name>
    <name type="common">Sweet iris</name>
    <dbReference type="NCBI Taxonomy" id="29817"/>
    <lineage>
        <taxon>Eukaryota</taxon>
        <taxon>Viridiplantae</taxon>
        <taxon>Streptophyta</taxon>
        <taxon>Embryophyta</taxon>
        <taxon>Tracheophyta</taxon>
        <taxon>Spermatophyta</taxon>
        <taxon>Magnoliopsida</taxon>
        <taxon>Liliopsida</taxon>
        <taxon>Asparagales</taxon>
        <taxon>Iridaceae</taxon>
        <taxon>Iridoideae</taxon>
        <taxon>Irideae</taxon>
        <taxon>Iris</taxon>
    </lineage>
</organism>
<comment type="caution">
    <text evidence="1">The sequence shown here is derived from an EMBL/GenBank/DDBJ whole genome shotgun (WGS) entry which is preliminary data.</text>
</comment>
<evidence type="ECO:0000313" key="1">
    <source>
        <dbReference type="EMBL" id="KAJ6854067.1"/>
    </source>
</evidence>
<proteinExistence type="predicted"/>
<dbReference type="EMBL" id="JANAVB010000197">
    <property type="protein sequence ID" value="KAJ6854067.1"/>
    <property type="molecule type" value="Genomic_DNA"/>
</dbReference>
<sequence>MLTEGERGSRSDVVLLGSARRRSLGSAEVTTGEATRDACRRWLAGCGVSGPALRVSVARPGGKVEDRARMTCRRVGAPWLALWGRGSSACNLSSTVPMTLYDPRHGGGLGTKRRSPAFSVEGGLAPSEVGGARHLVGGEVRELGGAPVARNSIAPEERARRRRLANAVGDGGGLDRGTRAVLGGPGKLAVAYKRRRRLGDFVDRNRQPRI</sequence>
<name>A0AAX6IPI4_IRIPA</name>
<keyword evidence="2" id="KW-1185">Reference proteome</keyword>